<organism evidence="2 4">
    <name type="scientific">Limulus polyphemus</name>
    <name type="common">Atlantic horseshoe crab</name>
    <dbReference type="NCBI Taxonomy" id="6850"/>
    <lineage>
        <taxon>Eukaryota</taxon>
        <taxon>Metazoa</taxon>
        <taxon>Ecdysozoa</taxon>
        <taxon>Arthropoda</taxon>
        <taxon>Chelicerata</taxon>
        <taxon>Merostomata</taxon>
        <taxon>Xiphosura</taxon>
        <taxon>Limulidae</taxon>
        <taxon>Limulus</taxon>
    </lineage>
</organism>
<feature type="transmembrane region" description="Helical" evidence="1">
    <location>
        <begin position="132"/>
        <end position="152"/>
    </location>
</feature>
<dbReference type="RefSeq" id="XP_013774317.1">
    <property type="nucleotide sequence ID" value="XM_013918863.2"/>
</dbReference>
<evidence type="ECO:0000313" key="3">
    <source>
        <dbReference type="RefSeq" id="XP_013774317.1"/>
    </source>
</evidence>
<keyword evidence="1" id="KW-0812">Transmembrane</keyword>
<dbReference type="PANTHER" id="PTHR15887">
    <property type="entry name" value="TRANSMEMBRANE PROTEIN 69"/>
    <property type="match status" value="1"/>
</dbReference>
<keyword evidence="2" id="KW-1185">Reference proteome</keyword>
<feature type="transmembrane region" description="Helical" evidence="1">
    <location>
        <begin position="107"/>
        <end position="126"/>
    </location>
</feature>
<protein>
    <submittedName>
        <fullName evidence="3 4">Transmembrane protein 69-like</fullName>
    </submittedName>
</protein>
<dbReference type="PANTHER" id="PTHR15887:SF1">
    <property type="entry name" value="TRANSMEMBRANE PROTEIN 69"/>
    <property type="match status" value="1"/>
</dbReference>
<keyword evidence="1" id="KW-0472">Membrane</keyword>
<evidence type="ECO:0000313" key="4">
    <source>
        <dbReference type="RefSeq" id="XP_022241430.1"/>
    </source>
</evidence>
<name>A0ABM1SCS5_LIMPO</name>
<dbReference type="RefSeq" id="XP_022241430.1">
    <property type="nucleotide sequence ID" value="XM_022385722.1"/>
</dbReference>
<dbReference type="Pfam" id="PF11911">
    <property type="entry name" value="DUF3429"/>
    <property type="match status" value="1"/>
</dbReference>
<keyword evidence="1" id="KW-1133">Transmembrane helix</keyword>
<dbReference type="GeneID" id="106459266"/>
<evidence type="ECO:0000313" key="2">
    <source>
        <dbReference type="Proteomes" id="UP000694941"/>
    </source>
</evidence>
<accession>A0ABM1SCS5</accession>
<reference evidence="3 4" key="1">
    <citation type="submission" date="2025-05" db="UniProtKB">
        <authorList>
            <consortium name="RefSeq"/>
        </authorList>
    </citation>
    <scope>IDENTIFICATION</scope>
    <source>
        <tissue evidence="3 4">Muscle</tissue>
    </source>
</reference>
<feature type="transmembrane region" description="Helical" evidence="1">
    <location>
        <begin position="222"/>
        <end position="245"/>
    </location>
</feature>
<dbReference type="Proteomes" id="UP000694941">
    <property type="component" value="Unplaced"/>
</dbReference>
<sequence length="261" mass="29083">MAFHSFRKLTHLQTRLSLYLCARKLSNATLPLTFLCQHYYPKSNIKTRMPSFVLDCSNKTACKAGQNSFLLSAQLVCTSSVQNLKEDHKTKALQIISDLRHLKASPAAALTYGFLGLIPFLVPPFYIMSSEVYIPSLAFAQLAYGAVILSFLGGVRWGITLPEESIVKPDWQCLGYSVLPSLIAWVGLLLPDYLNTLTVIGGLGLAAYLDTTMYGYPPWFKALRFTLSFIALLALWTTLTCSLMYEHKGKAKKVQVLENID</sequence>
<evidence type="ECO:0000256" key="1">
    <source>
        <dbReference type="SAM" id="Phobius"/>
    </source>
</evidence>
<gene>
    <name evidence="3 4" type="primary">LOC106459266</name>
</gene>
<proteinExistence type="predicted"/>
<dbReference type="InterPro" id="IPR021836">
    <property type="entry name" value="DUF3429"/>
</dbReference>